<gene>
    <name evidence="3" type="ORF">S12H4_29902</name>
</gene>
<dbReference type="PANTHER" id="PTHR30570:SF1">
    <property type="entry name" value="PHOSPHATE-BINDING PROTEIN PSTS"/>
    <property type="match status" value="1"/>
</dbReference>
<dbReference type="CDD" id="cd13566">
    <property type="entry name" value="PBP2_phosphate"/>
    <property type="match status" value="1"/>
</dbReference>
<feature type="domain" description="PBP" evidence="2">
    <location>
        <begin position="3"/>
        <end position="181"/>
    </location>
</feature>
<dbReference type="AlphaFoldDB" id="X1V774"/>
<feature type="non-terminal residue" evidence="3">
    <location>
        <position position="1"/>
    </location>
</feature>
<sequence length="205" mass="22020">DKEKNAAKEAGIDPVEYVVAYDGIAVIVHPSNQVDELSVEQLSKIFSGQIGNWSELGGPDKDIVLINRDSSSGTYEAFKELVVQMNGTASERDYALEALALQSNQVVVQTVADSKPAIGYCGLGYLQPQVKALKVVATDGAEAAEPTVANVQNESYPISRALYMYTNGQPTDAVADYIEYVKGPGQQLVEQLGYVPVSEHPSPPK</sequence>
<keyword evidence="1" id="KW-0732">Signal</keyword>
<dbReference type="Pfam" id="PF12849">
    <property type="entry name" value="PBP_like_2"/>
    <property type="match status" value="1"/>
</dbReference>
<accession>X1V774</accession>
<evidence type="ECO:0000256" key="1">
    <source>
        <dbReference type="ARBA" id="ARBA00022729"/>
    </source>
</evidence>
<dbReference type="InterPro" id="IPR050811">
    <property type="entry name" value="Phosphate_ABC_transporter"/>
</dbReference>
<proteinExistence type="predicted"/>
<reference evidence="3" key="1">
    <citation type="journal article" date="2014" name="Front. Microbiol.">
        <title>High frequency of phylogenetically diverse reductive dehalogenase-homologous genes in deep subseafloor sedimentary metagenomes.</title>
        <authorList>
            <person name="Kawai M."/>
            <person name="Futagami T."/>
            <person name="Toyoda A."/>
            <person name="Takaki Y."/>
            <person name="Nishi S."/>
            <person name="Hori S."/>
            <person name="Arai W."/>
            <person name="Tsubouchi T."/>
            <person name="Morono Y."/>
            <person name="Uchiyama I."/>
            <person name="Ito T."/>
            <person name="Fujiyama A."/>
            <person name="Inagaki F."/>
            <person name="Takami H."/>
        </authorList>
    </citation>
    <scope>NUCLEOTIDE SEQUENCE</scope>
    <source>
        <strain evidence="3">Expedition CK06-06</strain>
    </source>
</reference>
<name>X1V774_9ZZZZ</name>
<dbReference type="PANTHER" id="PTHR30570">
    <property type="entry name" value="PERIPLASMIC PHOSPHATE BINDING COMPONENT OF PHOSPHATE ABC TRANSPORTER"/>
    <property type="match status" value="1"/>
</dbReference>
<dbReference type="Gene3D" id="3.40.190.10">
    <property type="entry name" value="Periplasmic binding protein-like II"/>
    <property type="match status" value="1"/>
</dbReference>
<organism evidence="3">
    <name type="scientific">marine sediment metagenome</name>
    <dbReference type="NCBI Taxonomy" id="412755"/>
    <lineage>
        <taxon>unclassified sequences</taxon>
        <taxon>metagenomes</taxon>
        <taxon>ecological metagenomes</taxon>
    </lineage>
</organism>
<comment type="caution">
    <text evidence="3">The sequence shown here is derived from an EMBL/GenBank/DDBJ whole genome shotgun (WGS) entry which is preliminary data.</text>
</comment>
<evidence type="ECO:0000313" key="3">
    <source>
        <dbReference type="EMBL" id="GAJ00790.1"/>
    </source>
</evidence>
<evidence type="ECO:0000259" key="2">
    <source>
        <dbReference type="Pfam" id="PF12849"/>
    </source>
</evidence>
<dbReference type="InterPro" id="IPR024370">
    <property type="entry name" value="PBP_domain"/>
</dbReference>
<dbReference type="SUPFAM" id="SSF53850">
    <property type="entry name" value="Periplasmic binding protein-like II"/>
    <property type="match status" value="1"/>
</dbReference>
<protein>
    <recommendedName>
        <fullName evidence="2">PBP domain-containing protein</fullName>
    </recommendedName>
</protein>
<dbReference type="EMBL" id="BARW01017286">
    <property type="protein sequence ID" value="GAJ00790.1"/>
    <property type="molecule type" value="Genomic_DNA"/>
</dbReference>